<dbReference type="InterPro" id="IPR000023">
    <property type="entry name" value="Phosphofructokinase_dom"/>
</dbReference>
<dbReference type="Gene3D" id="3.40.50.450">
    <property type="match status" value="1"/>
</dbReference>
<dbReference type="GO" id="GO:0046872">
    <property type="term" value="F:metal ion binding"/>
    <property type="evidence" value="ECO:0007669"/>
    <property type="project" value="UniProtKB-KW"/>
</dbReference>
<comment type="function">
    <text evidence="6">Catalyzes the phosphorylation of D-fructose 6-phosphate, the first committing step of glycolysis. Uses inorganic phosphate (PPi) as phosphoryl donor instead of ATP like common ATP-dependent phosphofructokinases (ATP-PFKs), which renders the reaction reversible, and can thus function both in glycolysis and gluconeogenesis. Consistently, PPi-PFK can replace the enzymes of both the forward (ATP-PFK) and reverse (fructose-bisphosphatase (FBPase)) reactions.</text>
</comment>
<dbReference type="Gene3D" id="3.40.50.460">
    <property type="entry name" value="Phosphofructokinase domain"/>
    <property type="match status" value="1"/>
</dbReference>
<dbReference type="NCBIfam" id="NF010675">
    <property type="entry name" value="PRK14072.1"/>
    <property type="match status" value="1"/>
</dbReference>
<evidence type="ECO:0000313" key="8">
    <source>
        <dbReference type="EMBL" id="QUH29419.1"/>
    </source>
</evidence>
<dbReference type="InterPro" id="IPR022953">
    <property type="entry name" value="ATP_PFK"/>
</dbReference>
<organism evidence="8 9">
    <name type="scientific">Vallitalea guaymasensis</name>
    <dbReference type="NCBI Taxonomy" id="1185412"/>
    <lineage>
        <taxon>Bacteria</taxon>
        <taxon>Bacillati</taxon>
        <taxon>Bacillota</taxon>
        <taxon>Clostridia</taxon>
        <taxon>Lachnospirales</taxon>
        <taxon>Vallitaleaceae</taxon>
        <taxon>Vallitalea</taxon>
    </lineage>
</organism>
<dbReference type="Pfam" id="PF00365">
    <property type="entry name" value="PFK"/>
    <property type="match status" value="1"/>
</dbReference>
<dbReference type="GO" id="GO:0047334">
    <property type="term" value="F:diphosphate-fructose-6-phosphate 1-phosphotransferase activity"/>
    <property type="evidence" value="ECO:0007669"/>
    <property type="project" value="UniProtKB-EC"/>
</dbReference>
<dbReference type="Proteomes" id="UP000677305">
    <property type="component" value="Chromosome"/>
</dbReference>
<dbReference type="InterPro" id="IPR011404">
    <property type="entry name" value="PPi-PFK"/>
</dbReference>
<comment type="activity regulation">
    <text evidence="6">Non-allosteric.</text>
</comment>
<dbReference type="HAMAP" id="MF_01978">
    <property type="entry name" value="Phosphofructokinase_II_B2"/>
    <property type="match status" value="1"/>
</dbReference>
<keyword evidence="6" id="KW-0963">Cytoplasm</keyword>
<dbReference type="GO" id="GO:0003872">
    <property type="term" value="F:6-phosphofructokinase activity"/>
    <property type="evidence" value="ECO:0007669"/>
    <property type="project" value="UniProtKB-UniRule"/>
</dbReference>
<feature type="binding site" evidence="6">
    <location>
        <begin position="132"/>
        <end position="134"/>
    </location>
    <ligand>
        <name>substrate</name>
    </ligand>
</feature>
<reference evidence="8 9" key="1">
    <citation type="submission" date="2020-07" db="EMBL/GenBank/DDBJ databases">
        <title>Vallitalea guaymasensis genome.</title>
        <authorList>
            <person name="Postec A."/>
        </authorList>
    </citation>
    <scope>NUCLEOTIDE SEQUENCE [LARGE SCALE GENOMIC DNA]</scope>
    <source>
        <strain evidence="8 9">Ra1766G1</strain>
    </source>
</reference>
<comment type="cofactor">
    <cofactor evidence="1 6">
        <name>Mg(2+)</name>
        <dbReference type="ChEBI" id="CHEBI:18420"/>
    </cofactor>
</comment>
<feature type="domain" description="Phosphofructokinase" evidence="7">
    <location>
        <begin position="4"/>
        <end position="310"/>
    </location>
</feature>
<evidence type="ECO:0000256" key="3">
    <source>
        <dbReference type="ARBA" id="ARBA00022723"/>
    </source>
</evidence>
<evidence type="ECO:0000256" key="2">
    <source>
        <dbReference type="ARBA" id="ARBA00022679"/>
    </source>
</evidence>
<gene>
    <name evidence="6" type="primary">pfp</name>
    <name evidence="8" type="ORF">HYG85_11010</name>
</gene>
<evidence type="ECO:0000259" key="7">
    <source>
        <dbReference type="Pfam" id="PF00365"/>
    </source>
</evidence>
<accession>A0A8J8MAS4</accession>
<comment type="pathway">
    <text evidence="6">Carbohydrate degradation; glycolysis; D-glyceraldehyde 3-phosphate and glycerone phosphate from D-glucose: step 3/4.</text>
</comment>
<dbReference type="EC" id="2.7.1.90" evidence="6"/>
<feature type="active site" description="Proton acceptor" evidence="6">
    <location>
        <position position="134"/>
    </location>
</feature>
<feature type="binding site" evidence="6">
    <location>
        <position position="106"/>
    </location>
    <ligand>
        <name>Mg(2+)</name>
        <dbReference type="ChEBI" id="CHEBI:18420"/>
        <note>catalytic</note>
    </ligand>
</feature>
<dbReference type="KEGG" id="vgu:HYG85_11010"/>
<dbReference type="EMBL" id="CP058561">
    <property type="protein sequence ID" value="QUH29419.1"/>
    <property type="molecule type" value="Genomic_DNA"/>
</dbReference>
<comment type="similarity">
    <text evidence="6">Belongs to the phosphofructokinase type A (PFKA) family. PPi-dependent PFK group II subfamily. Clade 'B2' sub-subfamily.</text>
</comment>
<dbReference type="UniPathway" id="UPA00109">
    <property type="reaction ID" value="UER00182"/>
</dbReference>
<keyword evidence="9" id="KW-1185">Reference proteome</keyword>
<feature type="site" description="Important for catalytic activity; stabilizes the transition state when the phosphoryl donor is PPi" evidence="6">
    <location>
        <position position="131"/>
    </location>
</feature>
<dbReference type="RefSeq" id="WP_212693499.1">
    <property type="nucleotide sequence ID" value="NZ_CP058561.1"/>
</dbReference>
<feature type="binding site" evidence="6">
    <location>
        <position position="11"/>
    </location>
    <ligand>
        <name>diphosphate</name>
        <dbReference type="ChEBI" id="CHEBI:33019"/>
    </ligand>
</feature>
<sequence length="393" mass="42839">MSNMLIVHGGGPTVVINASLYGAIMEAKKNEEIEAIYGALGGTAGFLNEDFVDFNKEPQEKIELLKTTPATAIGTSRTPLYENEYNQMVEILKKHDIKYVLFNGGNGTMDACGNLAKAAKEHDICVMGIPKTIDNDLAVTDHSPGFGSMAKYIATAVSEVAQDVRAMPIHVSIVEAMGRNVGWITAASALARKNKDDAPHMILLPEVPFKEDEFLAKVEELYNRLGGVVVVASEGLKDEQGKPIVPPIFKTERATYFGDVGSYLAELVIKKLGIKARSEKPGIVGRASATLQSSVDRVEAIEAGREAVRAALAGNTGMMVGIDRVSNEPYECEYTLIPIEKVMMDEKVMPKEFIHESGIDVTDSFIKYCKPLIGGDIPDYAYFERNKEVSKKI</sequence>
<evidence type="ECO:0000256" key="6">
    <source>
        <dbReference type="HAMAP-Rule" id="MF_01978"/>
    </source>
</evidence>
<comment type="subunit">
    <text evidence="6">Homodimer.</text>
</comment>
<dbReference type="PRINTS" id="PR00476">
    <property type="entry name" value="PHFRCTKINASE"/>
</dbReference>
<dbReference type="SUPFAM" id="SSF53784">
    <property type="entry name" value="Phosphofructokinase"/>
    <property type="match status" value="1"/>
</dbReference>
<keyword evidence="4 6" id="KW-0418">Kinase</keyword>
<evidence type="ECO:0000256" key="4">
    <source>
        <dbReference type="ARBA" id="ARBA00022777"/>
    </source>
</evidence>
<feature type="binding site" evidence="6">
    <location>
        <begin position="177"/>
        <end position="179"/>
    </location>
    <ligand>
        <name>substrate</name>
    </ligand>
</feature>
<feature type="binding site" evidence="6">
    <location>
        <position position="234"/>
    </location>
    <ligand>
        <name>substrate</name>
    </ligand>
</feature>
<dbReference type="InterPro" id="IPR035966">
    <property type="entry name" value="PKF_sf"/>
</dbReference>
<comment type="catalytic activity">
    <reaction evidence="6">
        <text>beta-D-fructose 6-phosphate + diphosphate = beta-D-fructose 1,6-bisphosphate + phosphate + H(+)</text>
        <dbReference type="Rhea" id="RHEA:13613"/>
        <dbReference type="ChEBI" id="CHEBI:15378"/>
        <dbReference type="ChEBI" id="CHEBI:32966"/>
        <dbReference type="ChEBI" id="CHEBI:33019"/>
        <dbReference type="ChEBI" id="CHEBI:43474"/>
        <dbReference type="ChEBI" id="CHEBI:57634"/>
        <dbReference type="EC" id="2.7.1.90"/>
    </reaction>
</comment>
<keyword evidence="5 6" id="KW-0460">Magnesium</keyword>
<evidence type="ECO:0000313" key="9">
    <source>
        <dbReference type="Proteomes" id="UP000677305"/>
    </source>
</evidence>
<dbReference type="PIRSF" id="PIRSF036483">
    <property type="entry name" value="PFK_XF0274"/>
    <property type="match status" value="1"/>
</dbReference>
<evidence type="ECO:0000256" key="1">
    <source>
        <dbReference type="ARBA" id="ARBA00001946"/>
    </source>
</evidence>
<name>A0A8J8MAS4_9FIRM</name>
<protein>
    <recommendedName>
        <fullName evidence="6">Pyrophosphate--fructose 6-phosphate 1-phosphotransferase</fullName>
        <ecNumber evidence="6">2.7.1.90</ecNumber>
    </recommendedName>
    <alternativeName>
        <fullName evidence="6">6-phosphofructokinase, pyrophosphate dependent</fullName>
    </alternativeName>
    <alternativeName>
        <fullName evidence="6">PPi-dependent phosphofructokinase</fullName>
        <shortName evidence="6">PPi-PFK</shortName>
    </alternativeName>
    <alternativeName>
        <fullName evidence="6">Pyrophosphate-dependent 6-phosphofructose-1-kinase</fullName>
    </alternativeName>
</protein>
<comment type="caution">
    <text evidence="6">Lacks conserved residue(s) required for the propagation of feature annotation.</text>
</comment>
<proteinExistence type="inferred from homology"/>
<keyword evidence="2 6" id="KW-0808">Transferase</keyword>
<dbReference type="AlphaFoldDB" id="A0A8J8MAS4"/>
<dbReference type="InterPro" id="IPR050929">
    <property type="entry name" value="PFKA"/>
</dbReference>
<evidence type="ECO:0000256" key="5">
    <source>
        <dbReference type="ARBA" id="ARBA00022842"/>
    </source>
</evidence>
<dbReference type="GO" id="GO:0005737">
    <property type="term" value="C:cytoplasm"/>
    <property type="evidence" value="ECO:0007669"/>
    <property type="project" value="UniProtKB-SubCell"/>
</dbReference>
<keyword evidence="6" id="KW-0324">Glycolysis</keyword>
<comment type="subcellular location">
    <subcellularLocation>
        <location evidence="6">Cytoplasm</location>
    </subcellularLocation>
</comment>
<dbReference type="GO" id="GO:0006002">
    <property type="term" value="P:fructose 6-phosphate metabolic process"/>
    <property type="evidence" value="ECO:0007669"/>
    <property type="project" value="InterPro"/>
</dbReference>
<dbReference type="PANTHER" id="PTHR45770">
    <property type="entry name" value="ATP-DEPENDENT 6-PHOSPHOFRUCTOKINASE 1"/>
    <property type="match status" value="1"/>
</dbReference>
<keyword evidence="3 6" id="KW-0479">Metal-binding</keyword>